<proteinExistence type="predicted"/>
<dbReference type="PANTHER" id="PTHR43798:SF31">
    <property type="entry name" value="AB HYDROLASE SUPERFAMILY PROTEIN YCLE"/>
    <property type="match status" value="1"/>
</dbReference>
<dbReference type="PANTHER" id="PTHR43798">
    <property type="entry name" value="MONOACYLGLYCEROL LIPASE"/>
    <property type="match status" value="1"/>
</dbReference>
<dbReference type="AlphaFoldDB" id="A0A4Q7KXB3"/>
<name>A0A4Q7KXB3_9PSEU</name>
<evidence type="ECO:0000256" key="1">
    <source>
        <dbReference type="ARBA" id="ARBA00022801"/>
    </source>
</evidence>
<evidence type="ECO:0000259" key="2">
    <source>
        <dbReference type="Pfam" id="PF12697"/>
    </source>
</evidence>
<dbReference type="InterPro" id="IPR000073">
    <property type="entry name" value="AB_hydrolase_1"/>
</dbReference>
<dbReference type="GO" id="GO:0016787">
    <property type="term" value="F:hydrolase activity"/>
    <property type="evidence" value="ECO:0007669"/>
    <property type="project" value="UniProtKB-KW"/>
</dbReference>
<dbReference type="Gene3D" id="3.40.50.1820">
    <property type="entry name" value="alpha/beta hydrolase"/>
    <property type="match status" value="1"/>
</dbReference>
<dbReference type="GO" id="GO:0016020">
    <property type="term" value="C:membrane"/>
    <property type="evidence" value="ECO:0007669"/>
    <property type="project" value="TreeGrafter"/>
</dbReference>
<evidence type="ECO:0000313" key="3">
    <source>
        <dbReference type="EMBL" id="RZS41364.1"/>
    </source>
</evidence>
<reference evidence="3 4" key="1">
    <citation type="submission" date="2019-02" db="EMBL/GenBank/DDBJ databases">
        <title>Genomic Encyclopedia of Type Strains, Phase IV (KMG-IV): sequencing the most valuable type-strain genomes for metagenomic binning, comparative biology and taxonomic classification.</title>
        <authorList>
            <person name="Goeker M."/>
        </authorList>
    </citation>
    <scope>NUCLEOTIDE SEQUENCE [LARGE SCALE GENOMIC DNA]</scope>
    <source>
        <strain evidence="3 4">DSM 101727</strain>
    </source>
</reference>
<dbReference type="SUPFAM" id="SSF53474">
    <property type="entry name" value="alpha/beta-Hydrolases"/>
    <property type="match status" value="1"/>
</dbReference>
<gene>
    <name evidence="3" type="ORF">EV193_103687</name>
</gene>
<dbReference type="EMBL" id="SGWQ01000003">
    <property type="protein sequence ID" value="RZS41364.1"/>
    <property type="molecule type" value="Genomic_DNA"/>
</dbReference>
<dbReference type="Proteomes" id="UP000294257">
    <property type="component" value="Unassembled WGS sequence"/>
</dbReference>
<dbReference type="PRINTS" id="PR00111">
    <property type="entry name" value="ABHYDROLASE"/>
</dbReference>
<organism evidence="3 4">
    <name type="scientific">Herbihabitans rhizosphaerae</name>
    <dbReference type="NCBI Taxonomy" id="1872711"/>
    <lineage>
        <taxon>Bacteria</taxon>
        <taxon>Bacillati</taxon>
        <taxon>Actinomycetota</taxon>
        <taxon>Actinomycetes</taxon>
        <taxon>Pseudonocardiales</taxon>
        <taxon>Pseudonocardiaceae</taxon>
        <taxon>Herbihabitans</taxon>
    </lineage>
</organism>
<keyword evidence="1 3" id="KW-0378">Hydrolase</keyword>
<dbReference type="OrthoDB" id="5524362at2"/>
<comment type="caution">
    <text evidence="3">The sequence shown here is derived from an EMBL/GenBank/DDBJ whole genome shotgun (WGS) entry which is preliminary data.</text>
</comment>
<dbReference type="InterPro" id="IPR029058">
    <property type="entry name" value="AB_hydrolase_fold"/>
</dbReference>
<keyword evidence="4" id="KW-1185">Reference proteome</keyword>
<feature type="domain" description="AB hydrolase-1" evidence="2">
    <location>
        <begin position="31"/>
        <end position="262"/>
    </location>
</feature>
<accession>A0A4Q7KXB3</accession>
<dbReference type="RefSeq" id="WP_130344285.1">
    <property type="nucleotide sequence ID" value="NZ_SGWQ01000003.1"/>
</dbReference>
<sequence>MNEITVPVPGIDGATAWGRLCVPDHPRGVQVLVHGATYTHEYWSPYAERAHGAGWATLALDRPGHGRSTPLRSDQPSAPMLATLLAGLITDLRGEFARVALAGHSSGAAAVLYFAQHHPGVVDALVLTGMTHVLSRDEIAFPEHMHPAREEERFASLDGGWITTVPGTRGVFYPPGELPQWEEPAKSTVCAAETAENEAMWATPLTVPCPPVLMLAGSDDRLFHRARGTEAALLAFERDYFPAGTEIAVRLVPDAGHSLAESESATNALLEWLGA</sequence>
<evidence type="ECO:0000313" key="4">
    <source>
        <dbReference type="Proteomes" id="UP000294257"/>
    </source>
</evidence>
<dbReference type="Pfam" id="PF12697">
    <property type="entry name" value="Abhydrolase_6"/>
    <property type="match status" value="1"/>
</dbReference>
<dbReference type="InterPro" id="IPR050266">
    <property type="entry name" value="AB_hydrolase_sf"/>
</dbReference>
<protein>
    <submittedName>
        <fullName evidence="3">Alpha-beta hydrolase superfamily lysophospholipase</fullName>
    </submittedName>
</protein>